<evidence type="ECO:0000256" key="1">
    <source>
        <dbReference type="SAM" id="MobiDB-lite"/>
    </source>
</evidence>
<comment type="caution">
    <text evidence="2">The sequence shown here is derived from an EMBL/GenBank/DDBJ whole genome shotgun (WGS) entry which is preliminary data.</text>
</comment>
<keyword evidence="3" id="KW-1185">Reference proteome</keyword>
<feature type="compositionally biased region" description="Low complexity" evidence="1">
    <location>
        <begin position="1"/>
        <end position="14"/>
    </location>
</feature>
<feature type="region of interest" description="Disordered" evidence="1">
    <location>
        <begin position="1"/>
        <end position="26"/>
    </location>
</feature>
<reference evidence="2 3" key="1">
    <citation type="journal article" date="2023" name="Plants (Basel)">
        <title>Bridging the Gap: Combining Genomics and Transcriptomics Approaches to Understand Stylosanthes scabra, an Orphan Legume from the Brazilian Caatinga.</title>
        <authorList>
            <person name="Ferreira-Neto J.R.C."/>
            <person name="da Silva M.D."/>
            <person name="Binneck E."/>
            <person name="de Melo N.F."/>
            <person name="da Silva R.H."/>
            <person name="de Melo A.L.T.M."/>
            <person name="Pandolfi V."/>
            <person name="Bustamante F.O."/>
            <person name="Brasileiro-Vidal A.C."/>
            <person name="Benko-Iseppon A.M."/>
        </authorList>
    </citation>
    <scope>NUCLEOTIDE SEQUENCE [LARGE SCALE GENOMIC DNA]</scope>
    <source>
        <tissue evidence="2">Leaves</tissue>
    </source>
</reference>
<accession>A0ABU6Z991</accession>
<evidence type="ECO:0000313" key="3">
    <source>
        <dbReference type="Proteomes" id="UP001341840"/>
    </source>
</evidence>
<organism evidence="2 3">
    <name type="scientific">Stylosanthes scabra</name>
    <dbReference type="NCBI Taxonomy" id="79078"/>
    <lineage>
        <taxon>Eukaryota</taxon>
        <taxon>Viridiplantae</taxon>
        <taxon>Streptophyta</taxon>
        <taxon>Embryophyta</taxon>
        <taxon>Tracheophyta</taxon>
        <taxon>Spermatophyta</taxon>
        <taxon>Magnoliopsida</taxon>
        <taxon>eudicotyledons</taxon>
        <taxon>Gunneridae</taxon>
        <taxon>Pentapetalae</taxon>
        <taxon>rosids</taxon>
        <taxon>fabids</taxon>
        <taxon>Fabales</taxon>
        <taxon>Fabaceae</taxon>
        <taxon>Papilionoideae</taxon>
        <taxon>50 kb inversion clade</taxon>
        <taxon>dalbergioids sensu lato</taxon>
        <taxon>Dalbergieae</taxon>
        <taxon>Pterocarpus clade</taxon>
        <taxon>Stylosanthes</taxon>
    </lineage>
</organism>
<evidence type="ECO:0000313" key="2">
    <source>
        <dbReference type="EMBL" id="MED6217818.1"/>
    </source>
</evidence>
<gene>
    <name evidence="2" type="ORF">PIB30_021112</name>
</gene>
<proteinExistence type="predicted"/>
<sequence length="163" mass="18504">MSPSSLSSSFSSPYSRRRTLSPMSSSSPWTVVTFVLIMSMMMTTCVSEEPSESTIEHCLRMKISSPAPATKRYQKMLDFSRIVCRDQFRMVGFSIRSRGKLPKHYLEALCNIYGDDQQKVNGYVKDNFFGYKPQELIGDQTCAAIRDKKKLLKAPPPSLKKLL</sequence>
<dbReference type="Proteomes" id="UP001341840">
    <property type="component" value="Unassembled WGS sequence"/>
</dbReference>
<protein>
    <submittedName>
        <fullName evidence="2">Uncharacterized protein</fullName>
    </submittedName>
</protein>
<name>A0ABU6Z991_9FABA</name>
<dbReference type="EMBL" id="JASCZI010271929">
    <property type="protein sequence ID" value="MED6217818.1"/>
    <property type="molecule type" value="Genomic_DNA"/>
</dbReference>